<evidence type="ECO:0000313" key="2">
    <source>
        <dbReference type="Proteomes" id="UP000018680"/>
    </source>
</evidence>
<dbReference type="AlphaFoldDB" id="V5WIR7"/>
<accession>V5WIR7</accession>
<keyword evidence="2" id="KW-1185">Reference proteome</keyword>
<evidence type="ECO:0000313" key="1">
    <source>
        <dbReference type="EMBL" id="AHC15459.1"/>
    </source>
</evidence>
<gene>
    <name evidence="1" type="ORF">L21SP2_2092</name>
</gene>
<dbReference type="EMBL" id="CP006939">
    <property type="protein sequence ID" value="AHC15459.1"/>
    <property type="molecule type" value="Genomic_DNA"/>
</dbReference>
<dbReference type="Proteomes" id="UP000018680">
    <property type="component" value="Chromosome"/>
</dbReference>
<reference evidence="1 2" key="1">
    <citation type="journal article" date="2015" name="Stand. Genomic Sci.">
        <title>Complete genome sequence and description of Salinispira pacifica gen. nov., sp. nov., a novel spirochaete isolated form a hypersaline microbial mat.</title>
        <authorList>
            <person name="Ben Hania W."/>
            <person name="Joseph M."/>
            <person name="Schumann P."/>
            <person name="Bunk B."/>
            <person name="Fiebig A."/>
            <person name="Sproer C."/>
            <person name="Klenk H.P."/>
            <person name="Fardeau M.L."/>
            <person name="Spring S."/>
        </authorList>
    </citation>
    <scope>NUCLEOTIDE SEQUENCE [LARGE SCALE GENOMIC DNA]</scope>
    <source>
        <strain evidence="1 2">L21-RPul-D2</strain>
    </source>
</reference>
<dbReference type="HOGENOM" id="CLU_3221833_0_0_12"/>
<protein>
    <submittedName>
        <fullName evidence="1">Uncharacterized protein</fullName>
    </submittedName>
</protein>
<name>V5WIR7_9SPIO</name>
<dbReference type="KEGG" id="slr:L21SP2_2092"/>
<organism evidence="1 2">
    <name type="scientific">Salinispira pacifica</name>
    <dbReference type="NCBI Taxonomy" id="1307761"/>
    <lineage>
        <taxon>Bacteria</taxon>
        <taxon>Pseudomonadati</taxon>
        <taxon>Spirochaetota</taxon>
        <taxon>Spirochaetia</taxon>
        <taxon>Spirochaetales</taxon>
        <taxon>Spirochaetaceae</taxon>
        <taxon>Salinispira</taxon>
    </lineage>
</organism>
<proteinExistence type="predicted"/>
<sequence>MNLPSSFFQGSLLLFLFFLLEVEGMVNHYKLSSGQTFYVPIIQF</sequence>